<dbReference type="RefSeq" id="WP_120369165.1">
    <property type="nucleotide sequence ID" value="NZ_LXGN01000001.1"/>
</dbReference>
<dbReference type="InterPro" id="IPR013321">
    <property type="entry name" value="Arc_rbn_hlx_hlx"/>
</dbReference>
<evidence type="ECO:0000313" key="2">
    <source>
        <dbReference type="Proteomes" id="UP000269001"/>
    </source>
</evidence>
<dbReference type="GO" id="GO:0006355">
    <property type="term" value="P:regulation of DNA-templated transcription"/>
    <property type="evidence" value="ECO:0007669"/>
    <property type="project" value="InterPro"/>
</dbReference>
<evidence type="ECO:0000313" key="1">
    <source>
        <dbReference type="EMBL" id="RKG35392.1"/>
    </source>
</evidence>
<name>A0A3A8EKG9_9GAMM</name>
<sequence>MSVLIKKRIQYTVDEAISESAEYIMSKVGLTPATVLSMVYAEIARTGKIPVSTEVSEDDLNTAKLIALSHNIPSVKVSDTQSTNDFLEDDGGY</sequence>
<protein>
    <submittedName>
        <fullName evidence="1">Damage-inducible protein J</fullName>
    </submittedName>
</protein>
<organism evidence="1 2">
    <name type="scientific">Acinetobacter guerrae</name>
    <dbReference type="NCBI Taxonomy" id="1843371"/>
    <lineage>
        <taxon>Bacteria</taxon>
        <taxon>Pseudomonadati</taxon>
        <taxon>Pseudomonadota</taxon>
        <taxon>Gammaproteobacteria</taxon>
        <taxon>Moraxellales</taxon>
        <taxon>Moraxellaceae</taxon>
        <taxon>Acinetobacter</taxon>
    </lineage>
</organism>
<dbReference type="Pfam" id="PF04221">
    <property type="entry name" value="RelB"/>
    <property type="match status" value="1"/>
</dbReference>
<dbReference type="Gene3D" id="1.10.1220.10">
    <property type="entry name" value="Met repressor-like"/>
    <property type="match status" value="1"/>
</dbReference>
<gene>
    <name evidence="1" type="ORF">D7V21_03575</name>
</gene>
<proteinExistence type="predicted"/>
<dbReference type="EMBL" id="RAXU01000003">
    <property type="protein sequence ID" value="RKG35392.1"/>
    <property type="molecule type" value="Genomic_DNA"/>
</dbReference>
<accession>A0A3A8EKG9</accession>
<dbReference type="OrthoDB" id="9804867at2"/>
<dbReference type="Proteomes" id="UP000269001">
    <property type="component" value="Unassembled WGS sequence"/>
</dbReference>
<keyword evidence="2" id="KW-1185">Reference proteome</keyword>
<comment type="caution">
    <text evidence="1">The sequence shown here is derived from an EMBL/GenBank/DDBJ whole genome shotgun (WGS) entry which is preliminary data.</text>
</comment>
<reference evidence="1 2" key="1">
    <citation type="submission" date="2018-09" db="EMBL/GenBank/DDBJ databases">
        <title>The draft genome of Acinetobacter spp. strains.</title>
        <authorList>
            <person name="Qin J."/>
            <person name="Feng Y."/>
            <person name="Zong Z."/>
        </authorList>
    </citation>
    <scope>NUCLEOTIDE SEQUENCE [LARGE SCALE GENOMIC DNA]</scope>
    <source>
        <strain evidence="1 2">WCHAc060096</strain>
    </source>
</reference>
<dbReference type="InterPro" id="IPR007337">
    <property type="entry name" value="RelB/DinJ"/>
</dbReference>
<dbReference type="AlphaFoldDB" id="A0A3A8EKG9"/>